<sequence>SRALNERNGDGNTEGCYILVLDVDEGGLGDVNGKKNPKLGDEQPGQLEGDNYDERMDDPIKGFMDSEYEVADEGGLEEDE</sequence>
<accession>A0A8S0Q2S4</accession>
<evidence type="ECO:0000256" key="1">
    <source>
        <dbReference type="SAM" id="MobiDB-lite"/>
    </source>
</evidence>
<feature type="region of interest" description="Disordered" evidence="1">
    <location>
        <begin position="27"/>
        <end position="60"/>
    </location>
</feature>
<protein>
    <submittedName>
        <fullName evidence="2">Uncharacterized protein</fullName>
    </submittedName>
</protein>
<dbReference type="AlphaFoldDB" id="A0A8S0Q2S4"/>
<evidence type="ECO:0000313" key="3">
    <source>
        <dbReference type="Proteomes" id="UP000594638"/>
    </source>
</evidence>
<reference evidence="2 3" key="1">
    <citation type="submission" date="2019-12" db="EMBL/GenBank/DDBJ databases">
        <authorList>
            <person name="Alioto T."/>
            <person name="Alioto T."/>
            <person name="Gomez Garrido J."/>
        </authorList>
    </citation>
    <scope>NUCLEOTIDE SEQUENCE [LARGE SCALE GENOMIC DNA]</scope>
</reference>
<gene>
    <name evidence="2" type="ORF">OLEA9_A090390</name>
</gene>
<organism evidence="2 3">
    <name type="scientific">Olea europaea subsp. europaea</name>
    <dbReference type="NCBI Taxonomy" id="158383"/>
    <lineage>
        <taxon>Eukaryota</taxon>
        <taxon>Viridiplantae</taxon>
        <taxon>Streptophyta</taxon>
        <taxon>Embryophyta</taxon>
        <taxon>Tracheophyta</taxon>
        <taxon>Spermatophyta</taxon>
        <taxon>Magnoliopsida</taxon>
        <taxon>eudicotyledons</taxon>
        <taxon>Gunneridae</taxon>
        <taxon>Pentapetalae</taxon>
        <taxon>asterids</taxon>
        <taxon>lamiids</taxon>
        <taxon>Lamiales</taxon>
        <taxon>Oleaceae</taxon>
        <taxon>Oleeae</taxon>
        <taxon>Olea</taxon>
    </lineage>
</organism>
<proteinExistence type="predicted"/>
<dbReference type="EMBL" id="CACTIH010000657">
    <property type="protein sequence ID" value="CAA2961895.1"/>
    <property type="molecule type" value="Genomic_DNA"/>
</dbReference>
<feature type="non-terminal residue" evidence="2">
    <location>
        <position position="1"/>
    </location>
</feature>
<dbReference type="Gramene" id="OE9A090390T1">
    <property type="protein sequence ID" value="OE9A090390C1"/>
    <property type="gene ID" value="OE9A090390"/>
</dbReference>
<comment type="caution">
    <text evidence="2">The sequence shown here is derived from an EMBL/GenBank/DDBJ whole genome shotgun (WGS) entry which is preliminary data.</text>
</comment>
<keyword evidence="3" id="KW-1185">Reference proteome</keyword>
<name>A0A8S0Q2S4_OLEEU</name>
<evidence type="ECO:0000313" key="2">
    <source>
        <dbReference type="EMBL" id="CAA2961895.1"/>
    </source>
</evidence>
<dbReference type="Proteomes" id="UP000594638">
    <property type="component" value="Unassembled WGS sequence"/>
</dbReference>